<proteinExistence type="predicted"/>
<dbReference type="AlphaFoldDB" id="A0ABD3USM8"/>
<accession>A0ABD3USM8</accession>
<protein>
    <submittedName>
        <fullName evidence="1">Uncharacterized protein</fullName>
    </submittedName>
</protein>
<feature type="non-terminal residue" evidence="1">
    <location>
        <position position="51"/>
    </location>
</feature>
<sequence length="51" mass="5946">HGLRGQNGQYAHLVVMKVFKEGPEIVTRERTKTAVICQLMKFRDVIWVYAK</sequence>
<gene>
    <name evidence="1" type="ORF">ACJMK2_015700</name>
</gene>
<dbReference type="EMBL" id="JBJQND010000015">
    <property type="protein sequence ID" value="KAL3852011.1"/>
    <property type="molecule type" value="Genomic_DNA"/>
</dbReference>
<name>A0ABD3USM8_SINWO</name>
<organism evidence="1 2">
    <name type="scientific">Sinanodonta woodiana</name>
    <name type="common">Chinese pond mussel</name>
    <name type="synonym">Anodonta woodiana</name>
    <dbReference type="NCBI Taxonomy" id="1069815"/>
    <lineage>
        <taxon>Eukaryota</taxon>
        <taxon>Metazoa</taxon>
        <taxon>Spiralia</taxon>
        <taxon>Lophotrochozoa</taxon>
        <taxon>Mollusca</taxon>
        <taxon>Bivalvia</taxon>
        <taxon>Autobranchia</taxon>
        <taxon>Heteroconchia</taxon>
        <taxon>Palaeoheterodonta</taxon>
        <taxon>Unionida</taxon>
        <taxon>Unionoidea</taxon>
        <taxon>Unionidae</taxon>
        <taxon>Unioninae</taxon>
        <taxon>Sinanodonta</taxon>
    </lineage>
</organism>
<keyword evidence="2" id="KW-1185">Reference proteome</keyword>
<evidence type="ECO:0000313" key="2">
    <source>
        <dbReference type="Proteomes" id="UP001634394"/>
    </source>
</evidence>
<reference evidence="1 2" key="1">
    <citation type="submission" date="2024-11" db="EMBL/GenBank/DDBJ databases">
        <title>Chromosome-level genome assembly of the freshwater bivalve Anodonta woodiana.</title>
        <authorList>
            <person name="Chen X."/>
        </authorList>
    </citation>
    <scope>NUCLEOTIDE SEQUENCE [LARGE SCALE GENOMIC DNA]</scope>
    <source>
        <strain evidence="1">MN2024</strain>
        <tissue evidence="1">Gills</tissue>
    </source>
</reference>
<comment type="caution">
    <text evidence="1">The sequence shown here is derived from an EMBL/GenBank/DDBJ whole genome shotgun (WGS) entry which is preliminary data.</text>
</comment>
<evidence type="ECO:0000313" key="1">
    <source>
        <dbReference type="EMBL" id="KAL3852011.1"/>
    </source>
</evidence>
<feature type="non-terminal residue" evidence="1">
    <location>
        <position position="1"/>
    </location>
</feature>
<dbReference type="Proteomes" id="UP001634394">
    <property type="component" value="Unassembled WGS sequence"/>
</dbReference>